<name>A0ABS6T6W7_9RHOB</name>
<proteinExistence type="predicted"/>
<dbReference type="Proteomes" id="UP000756530">
    <property type="component" value="Unassembled WGS sequence"/>
</dbReference>
<dbReference type="EMBL" id="JAHUZE010000003">
    <property type="protein sequence ID" value="MBV7380251.1"/>
    <property type="molecule type" value="Genomic_DNA"/>
</dbReference>
<dbReference type="InterPro" id="IPR005490">
    <property type="entry name" value="LD_TPept_cat_dom"/>
</dbReference>
<dbReference type="PANTHER" id="PTHR38589:SF1">
    <property type="entry name" value="BLR0621 PROTEIN"/>
    <property type="match status" value="1"/>
</dbReference>
<evidence type="ECO:0000313" key="4">
    <source>
        <dbReference type="Proteomes" id="UP000756530"/>
    </source>
</evidence>
<comment type="caution">
    <text evidence="3">The sequence shown here is derived from an EMBL/GenBank/DDBJ whole genome shotgun (WGS) entry which is preliminary data.</text>
</comment>
<evidence type="ECO:0000259" key="2">
    <source>
        <dbReference type="PROSITE" id="PS52029"/>
    </source>
</evidence>
<dbReference type="CDD" id="cd16913">
    <property type="entry name" value="YkuD_like"/>
    <property type="match status" value="1"/>
</dbReference>
<feature type="active site" description="Nucleophile" evidence="1">
    <location>
        <position position="137"/>
    </location>
</feature>
<dbReference type="PROSITE" id="PS52029">
    <property type="entry name" value="LD_TPASE"/>
    <property type="match status" value="1"/>
</dbReference>
<feature type="active site" description="Proton donor/acceptor" evidence="1">
    <location>
        <position position="125"/>
    </location>
</feature>
<keyword evidence="1" id="KW-0133">Cell shape</keyword>
<keyword evidence="1" id="KW-0961">Cell wall biogenesis/degradation</keyword>
<protein>
    <submittedName>
        <fullName evidence="3">L,D-transpeptidase family protein</fullName>
    </submittedName>
</protein>
<organism evidence="3 4">
    <name type="scientific">Maritimibacter dapengensis</name>
    <dbReference type="NCBI Taxonomy" id="2836868"/>
    <lineage>
        <taxon>Bacteria</taxon>
        <taxon>Pseudomonadati</taxon>
        <taxon>Pseudomonadota</taxon>
        <taxon>Alphaproteobacteria</taxon>
        <taxon>Rhodobacterales</taxon>
        <taxon>Roseobacteraceae</taxon>
        <taxon>Maritimibacter</taxon>
    </lineage>
</organism>
<reference evidence="3 4" key="1">
    <citation type="submission" date="2021-05" db="EMBL/GenBank/DDBJ databases">
        <title>Culturable bacteria isolated from Daya Bay.</title>
        <authorList>
            <person name="Zheng W."/>
            <person name="Yu S."/>
            <person name="Huang Y."/>
        </authorList>
    </citation>
    <scope>NUCLEOTIDE SEQUENCE [LARGE SCALE GENOMIC DNA]</scope>
    <source>
        <strain evidence="3 4">DP4N28-5</strain>
    </source>
</reference>
<accession>A0ABS6T6W7</accession>
<dbReference type="Pfam" id="PF03734">
    <property type="entry name" value="YkuD"/>
    <property type="match status" value="1"/>
</dbReference>
<dbReference type="PANTHER" id="PTHR38589">
    <property type="entry name" value="BLR0621 PROTEIN"/>
    <property type="match status" value="1"/>
</dbReference>
<evidence type="ECO:0000313" key="3">
    <source>
        <dbReference type="EMBL" id="MBV7380251.1"/>
    </source>
</evidence>
<keyword evidence="1" id="KW-0573">Peptidoglycan synthesis</keyword>
<gene>
    <name evidence="3" type="ORF">KJP28_15075</name>
</gene>
<keyword evidence="4" id="KW-1185">Reference proteome</keyword>
<evidence type="ECO:0000256" key="1">
    <source>
        <dbReference type="PROSITE-ProRule" id="PRU01373"/>
    </source>
</evidence>
<feature type="domain" description="L,D-TPase catalytic" evidence="2">
    <location>
        <begin position="1"/>
        <end position="161"/>
    </location>
</feature>
<sequence>MFVTRWGARFRGRHFPVAIGRAGITPDKREGDGATPAGTWRMMEGGYRADRVAMPRAPFPMSPIGPRDLWCDDPGDVAYNHKVCAPFESSHERLRRADGLYDIFIVTDWNWPGAEPGKGSAIFIHCWRGPRKPTAGCLAFRPDHLRLILAHWTPRSRVIVRA</sequence>
<comment type="pathway">
    <text evidence="1">Cell wall biogenesis; peptidoglycan biosynthesis.</text>
</comment>